<protein>
    <submittedName>
        <fullName evidence="6">Glycosyl transferase</fullName>
    </submittedName>
</protein>
<feature type="non-terminal residue" evidence="6">
    <location>
        <position position="310"/>
    </location>
</feature>
<dbReference type="InterPro" id="IPR001173">
    <property type="entry name" value="Glyco_trans_2-like"/>
</dbReference>
<evidence type="ECO:0000256" key="3">
    <source>
        <dbReference type="ARBA" id="ARBA00022679"/>
    </source>
</evidence>
<keyword evidence="4" id="KW-0812">Transmembrane</keyword>
<keyword evidence="3 6" id="KW-0808">Transferase</keyword>
<dbReference type="CDD" id="cd02525">
    <property type="entry name" value="Succinoglycan_BP_ExoA"/>
    <property type="match status" value="1"/>
</dbReference>
<keyword evidence="4" id="KW-1133">Transmembrane helix</keyword>
<feature type="transmembrane region" description="Helical" evidence="4">
    <location>
        <begin position="253"/>
        <end position="277"/>
    </location>
</feature>
<comment type="similarity">
    <text evidence="1">Belongs to the glycosyltransferase 2 family.</text>
</comment>
<keyword evidence="2" id="KW-0328">Glycosyltransferase</keyword>
<proteinExistence type="inferred from homology"/>
<feature type="domain" description="Glycosyltransferase 2-like" evidence="5">
    <location>
        <begin position="11"/>
        <end position="142"/>
    </location>
</feature>
<evidence type="ECO:0000313" key="7">
    <source>
        <dbReference type="Proteomes" id="UP000230097"/>
    </source>
</evidence>
<evidence type="ECO:0000313" key="6">
    <source>
        <dbReference type="EMBL" id="PJB98656.1"/>
    </source>
</evidence>
<gene>
    <name evidence="6" type="ORF">CO078_01335</name>
</gene>
<dbReference type="PANTHER" id="PTHR43630:SF1">
    <property type="entry name" value="POLY-BETA-1,6-N-ACETYL-D-GLUCOSAMINE SYNTHASE"/>
    <property type="match status" value="1"/>
</dbReference>
<comment type="caution">
    <text evidence="6">The sequence shown here is derived from an EMBL/GenBank/DDBJ whole genome shotgun (WGS) entry which is preliminary data.</text>
</comment>
<evidence type="ECO:0000256" key="4">
    <source>
        <dbReference type="SAM" id="Phobius"/>
    </source>
</evidence>
<keyword evidence="4" id="KW-0472">Membrane</keyword>
<name>A0A2M8DLI7_9BACT</name>
<dbReference type="PANTHER" id="PTHR43630">
    <property type="entry name" value="POLY-BETA-1,6-N-ACETYL-D-GLUCOSAMINE SYNTHASE"/>
    <property type="match status" value="1"/>
</dbReference>
<evidence type="ECO:0000256" key="1">
    <source>
        <dbReference type="ARBA" id="ARBA00006739"/>
    </source>
</evidence>
<accession>A0A2M8DLI7</accession>
<dbReference type="InterPro" id="IPR029044">
    <property type="entry name" value="Nucleotide-diphossugar_trans"/>
</dbReference>
<evidence type="ECO:0000259" key="5">
    <source>
        <dbReference type="Pfam" id="PF00535"/>
    </source>
</evidence>
<reference evidence="7" key="1">
    <citation type="submission" date="2017-09" db="EMBL/GenBank/DDBJ databases">
        <title>Depth-based differentiation of microbial function through sediment-hosted aquifers and enrichment of novel symbionts in the deep terrestrial subsurface.</title>
        <authorList>
            <person name="Probst A.J."/>
            <person name="Ladd B."/>
            <person name="Jarett J.K."/>
            <person name="Geller-Mcgrath D.E."/>
            <person name="Sieber C.M.K."/>
            <person name="Emerson J.B."/>
            <person name="Anantharaman K."/>
            <person name="Thomas B.C."/>
            <person name="Malmstrom R."/>
            <person name="Stieglmeier M."/>
            <person name="Klingl A."/>
            <person name="Woyke T."/>
            <person name="Ryan C.M."/>
            <person name="Banfield J.F."/>
        </authorList>
    </citation>
    <scope>NUCLEOTIDE SEQUENCE [LARGE SCALE GENOMIC DNA]</scope>
</reference>
<dbReference type="SUPFAM" id="SSF53448">
    <property type="entry name" value="Nucleotide-diphospho-sugar transferases"/>
    <property type="match status" value="1"/>
</dbReference>
<dbReference type="EMBL" id="PFTC01000032">
    <property type="protein sequence ID" value="PJB98656.1"/>
    <property type="molecule type" value="Genomic_DNA"/>
</dbReference>
<dbReference type="Proteomes" id="UP000230097">
    <property type="component" value="Unassembled WGS sequence"/>
</dbReference>
<feature type="transmembrane region" description="Helical" evidence="4">
    <location>
        <begin position="289"/>
        <end position="307"/>
    </location>
</feature>
<sequence>MEENNYSSFVSIIVPCRNEERFVAKCLDSIIVNDYPRERLEVLVVDGMSEDKTREVIRRYSEKYSFLKLIENPKKITPAAMNIGIQNSKGEIIIKMDAHTCYEKDYISKCVKHLKESGADNVGGILITLPAKDTLIANAIAISLSHPFGAGSSYFRIGSKNSREVDTVAFGCYKKEVFKKIGLFDEKMAQIEDFELNSRLRKAGGKIMLFPDIKAFYYPSSDNLKDFFKHNFTDGIWATYPLKYGFKVSLRHLIPLIFVLTLPITAWPYLLLSLLFSLRIAMREKDVRLFFAMPLVFGIRHIGYGIGSFI</sequence>
<organism evidence="6 7">
    <name type="scientific">Candidatus Nealsonbacteria bacterium CG_4_9_14_0_8_um_filter_36_17</name>
    <dbReference type="NCBI Taxonomy" id="1974693"/>
    <lineage>
        <taxon>Bacteria</taxon>
        <taxon>Candidatus Nealsoniibacteriota</taxon>
    </lineage>
</organism>
<dbReference type="AlphaFoldDB" id="A0A2M8DLI7"/>
<dbReference type="GO" id="GO:0016757">
    <property type="term" value="F:glycosyltransferase activity"/>
    <property type="evidence" value="ECO:0007669"/>
    <property type="project" value="UniProtKB-KW"/>
</dbReference>
<dbReference type="Gene3D" id="3.90.550.10">
    <property type="entry name" value="Spore Coat Polysaccharide Biosynthesis Protein SpsA, Chain A"/>
    <property type="match status" value="1"/>
</dbReference>
<evidence type="ECO:0000256" key="2">
    <source>
        <dbReference type="ARBA" id="ARBA00022676"/>
    </source>
</evidence>
<dbReference type="Pfam" id="PF00535">
    <property type="entry name" value="Glycos_transf_2"/>
    <property type="match status" value="1"/>
</dbReference>